<dbReference type="Proteomes" id="UP000240624">
    <property type="component" value="Unassembled WGS sequence"/>
</dbReference>
<proteinExistence type="predicted"/>
<dbReference type="RefSeq" id="WP_085896783.1">
    <property type="nucleotide sequence ID" value="NZ_FWFY01000007.1"/>
</dbReference>
<evidence type="ECO:0000313" key="5">
    <source>
        <dbReference type="Proteomes" id="UP000240624"/>
    </source>
</evidence>
<evidence type="ECO:0000313" key="4">
    <source>
        <dbReference type="Proteomes" id="UP000193495"/>
    </source>
</evidence>
<dbReference type="AlphaFoldDB" id="A0A1X6ZJA2"/>
<reference evidence="2 5" key="2">
    <citation type="submission" date="2018-03" db="EMBL/GenBank/DDBJ databases">
        <title>Genomic Encyclopedia of Archaeal and Bacterial Type Strains, Phase II (KMG-II): from individual species to whole genera.</title>
        <authorList>
            <person name="Goeker M."/>
        </authorList>
    </citation>
    <scope>NUCLEOTIDE SEQUENCE [LARGE SCALE GENOMIC DNA]</scope>
    <source>
        <strain evidence="2 5">DSM 29956</strain>
    </source>
</reference>
<feature type="transmembrane region" description="Helical" evidence="1">
    <location>
        <begin position="34"/>
        <end position="58"/>
    </location>
</feature>
<dbReference type="EMBL" id="FWFY01000007">
    <property type="protein sequence ID" value="SLN52813.1"/>
    <property type="molecule type" value="Genomic_DNA"/>
</dbReference>
<keyword evidence="1" id="KW-0472">Membrane</keyword>
<evidence type="ECO:0000256" key="1">
    <source>
        <dbReference type="SAM" id="Phobius"/>
    </source>
</evidence>
<dbReference type="Proteomes" id="UP000193495">
    <property type="component" value="Unassembled WGS sequence"/>
</dbReference>
<keyword evidence="5" id="KW-1185">Reference proteome</keyword>
<feature type="transmembrane region" description="Helical" evidence="1">
    <location>
        <begin position="79"/>
        <end position="101"/>
    </location>
</feature>
<name>A0A1X6ZJA2_9RHOB</name>
<keyword evidence="1" id="KW-0812">Transmembrane</keyword>
<evidence type="ECO:0000313" key="2">
    <source>
        <dbReference type="EMBL" id="PSK84899.1"/>
    </source>
</evidence>
<accession>A0A1X6ZJA2</accession>
<sequence length="110" mass="11749">MWWGLVLPALGLGLAGWAVPLLLARVWPEGVGPLIWLGLTATVLMLALSMALFLGLYMAQGVPLATLARPGPGALALHLLRLGIGAALIWGPVQVLTIASLPRRWRRATW</sequence>
<reference evidence="3 4" key="1">
    <citation type="submission" date="2017-03" db="EMBL/GenBank/DDBJ databases">
        <authorList>
            <person name="Afonso C.L."/>
            <person name="Miller P.J."/>
            <person name="Scott M.A."/>
            <person name="Spackman E."/>
            <person name="Goraichik I."/>
            <person name="Dimitrov K.M."/>
            <person name="Suarez D.L."/>
            <person name="Swayne D.E."/>
        </authorList>
    </citation>
    <scope>NUCLEOTIDE SEQUENCE [LARGE SCALE GENOMIC DNA]</scope>
    <source>
        <strain evidence="3 4">CECT 8367</strain>
    </source>
</reference>
<evidence type="ECO:0000313" key="3">
    <source>
        <dbReference type="EMBL" id="SLN52813.1"/>
    </source>
</evidence>
<keyword evidence="1" id="KW-1133">Transmembrane helix</keyword>
<organism evidence="3 4">
    <name type="scientific">Limimaricola soesokkakensis</name>
    <dbReference type="NCBI Taxonomy" id="1343159"/>
    <lineage>
        <taxon>Bacteria</taxon>
        <taxon>Pseudomonadati</taxon>
        <taxon>Pseudomonadota</taxon>
        <taxon>Alphaproteobacteria</taxon>
        <taxon>Rhodobacterales</taxon>
        <taxon>Paracoccaceae</taxon>
        <taxon>Limimaricola</taxon>
    </lineage>
</organism>
<dbReference type="EMBL" id="PYGB01000008">
    <property type="protein sequence ID" value="PSK84899.1"/>
    <property type="molecule type" value="Genomic_DNA"/>
</dbReference>
<dbReference type="OrthoDB" id="7652057at2"/>
<gene>
    <name evidence="2" type="ORF">CLV79_10866</name>
    <name evidence="3" type="ORF">LOS8367_02447</name>
</gene>
<protein>
    <submittedName>
        <fullName evidence="3">Uncharacterized protein</fullName>
    </submittedName>
</protein>